<dbReference type="Proteomes" id="UP000605086">
    <property type="component" value="Unassembled WGS sequence"/>
</dbReference>
<evidence type="ECO:0008006" key="3">
    <source>
        <dbReference type="Google" id="ProtNLM"/>
    </source>
</evidence>
<organism evidence="1 2">
    <name type="scientific">Azospirillum melinis</name>
    <dbReference type="NCBI Taxonomy" id="328839"/>
    <lineage>
        <taxon>Bacteria</taxon>
        <taxon>Pseudomonadati</taxon>
        <taxon>Pseudomonadota</taxon>
        <taxon>Alphaproteobacteria</taxon>
        <taxon>Rhodospirillales</taxon>
        <taxon>Azospirillaceae</taxon>
        <taxon>Azospirillum</taxon>
    </lineage>
</organism>
<sequence length="180" mass="20426">MRDRYVVDTNVLIAASACDPHHPADIEATPADLTLRLTIWEWLVAFQQSDSRLILDTELKIYDEYRNKLDYNDYGIQVVMDKWSTSAVDNVVVEYDSDGHGILPDTLIPIIHDLADRKMVAATLASHIEFGEGCIAFAGDTDWHDWEVGLVAHSILLEPIIESWSRAKHAEKQEKNKHSK</sequence>
<protein>
    <recommendedName>
        <fullName evidence="3">PIN domain-containing protein</fullName>
    </recommendedName>
</protein>
<evidence type="ECO:0000313" key="1">
    <source>
        <dbReference type="EMBL" id="NUB04525.1"/>
    </source>
</evidence>
<reference evidence="1 2" key="1">
    <citation type="submission" date="2019-10" db="EMBL/GenBank/DDBJ databases">
        <title>Genome sequence of Azospirillum melinis.</title>
        <authorList>
            <person name="Ambrosini A."/>
            <person name="Sant'Anna F.H."/>
            <person name="Cassan F.D."/>
            <person name="Souza E.M."/>
            <person name="Passaglia L.M.P."/>
        </authorList>
    </citation>
    <scope>NUCLEOTIDE SEQUENCE [LARGE SCALE GENOMIC DNA]</scope>
    <source>
        <strain evidence="1 2">TMCY0552</strain>
    </source>
</reference>
<keyword evidence="2" id="KW-1185">Reference proteome</keyword>
<evidence type="ECO:0000313" key="2">
    <source>
        <dbReference type="Proteomes" id="UP000605086"/>
    </source>
</evidence>
<accession>A0ABX2KUP5</accession>
<gene>
    <name evidence="1" type="ORF">GBZ48_35630</name>
</gene>
<dbReference type="RefSeq" id="WP_174475337.1">
    <property type="nucleotide sequence ID" value="NZ_JAGINN010000024.1"/>
</dbReference>
<comment type="caution">
    <text evidence="1">The sequence shown here is derived from an EMBL/GenBank/DDBJ whole genome shotgun (WGS) entry which is preliminary data.</text>
</comment>
<dbReference type="EMBL" id="WHOS01000127">
    <property type="protein sequence ID" value="NUB04525.1"/>
    <property type="molecule type" value="Genomic_DNA"/>
</dbReference>
<proteinExistence type="predicted"/>
<name>A0ABX2KUP5_9PROT</name>